<dbReference type="SUPFAM" id="SSF56436">
    <property type="entry name" value="C-type lectin-like"/>
    <property type="match status" value="1"/>
</dbReference>
<sequence length="475" mass="53313">MNYRKLLFPVLALLWGHALFATDLTIENIRAVYRPDVAPDQARVIFDLRWKNAWNNDRNHDAVWVFVKLDGYYNNHVKLKPAGHRVLVNRLPGTTEPRIEVAADSLGILIYPSGNYRGDVDLKLELLLDQGRPFNGRRLQGNFQVYGLEMVYIPAGGFTLGSPDDPAREKAAFYRSDAAGEPDGLFEIRSEAAIPVGPNAGELYYWSENALYNGDQQGPIPEAFPKGFRAFYIMKYELTQGQYAAFLNHLPDTWTYVRSPLGGRDYYEHRGGIRLIDGKYVADNPKRPMNYVSFTDGLAYTDWAALRPLTELEYEKAVRGPAQPIPGEFVWGTNNYDQLERYVTPDAELVLANGHSESELTDANRPVFGASYYWVMDLSGSVWEKVITVGNPVGRQFVGSHGDGNLSFGHATNADWPKSDDEVGGFGYRGGGYYEVGRSYDDFNPHSPVGYRYYGAWSGGPRSIAYGYRAGRTAQ</sequence>
<dbReference type="OrthoDB" id="662753at2"/>
<proteinExistence type="predicted"/>
<dbReference type="PANTHER" id="PTHR23150:SF19">
    <property type="entry name" value="FORMYLGLYCINE-GENERATING ENZYME"/>
    <property type="match status" value="1"/>
</dbReference>
<organism evidence="3 4">
    <name type="scientific">Flavilitoribacter nigricans (strain ATCC 23147 / DSM 23189 / NBRC 102662 / NCIMB 1420 / SS-2)</name>
    <name type="common">Lewinella nigricans</name>
    <dbReference type="NCBI Taxonomy" id="1122177"/>
    <lineage>
        <taxon>Bacteria</taxon>
        <taxon>Pseudomonadati</taxon>
        <taxon>Bacteroidota</taxon>
        <taxon>Saprospiria</taxon>
        <taxon>Saprospirales</taxon>
        <taxon>Lewinellaceae</taxon>
        <taxon>Flavilitoribacter</taxon>
    </lineage>
</organism>
<evidence type="ECO:0000256" key="1">
    <source>
        <dbReference type="SAM" id="SignalP"/>
    </source>
</evidence>
<dbReference type="AlphaFoldDB" id="A0A2D0MXD3"/>
<evidence type="ECO:0000259" key="2">
    <source>
        <dbReference type="Pfam" id="PF03781"/>
    </source>
</evidence>
<dbReference type="Proteomes" id="UP000223913">
    <property type="component" value="Unassembled WGS sequence"/>
</dbReference>
<dbReference type="EMBL" id="PDUD01000072">
    <property type="protein sequence ID" value="PHN00840.1"/>
    <property type="molecule type" value="Genomic_DNA"/>
</dbReference>
<dbReference type="Pfam" id="PF03781">
    <property type="entry name" value="FGE-sulfatase"/>
    <property type="match status" value="1"/>
</dbReference>
<dbReference type="InterPro" id="IPR016187">
    <property type="entry name" value="CTDL_fold"/>
</dbReference>
<evidence type="ECO:0000313" key="4">
    <source>
        <dbReference type="Proteomes" id="UP000223913"/>
    </source>
</evidence>
<dbReference type="InterPro" id="IPR005532">
    <property type="entry name" value="SUMF_dom"/>
</dbReference>
<reference evidence="3 4" key="1">
    <citation type="submission" date="2017-10" db="EMBL/GenBank/DDBJ databases">
        <title>The draft genome sequence of Lewinella nigricans NBRC 102662.</title>
        <authorList>
            <person name="Wang K."/>
        </authorList>
    </citation>
    <scope>NUCLEOTIDE SEQUENCE [LARGE SCALE GENOMIC DNA]</scope>
    <source>
        <strain evidence="3 4">NBRC 102662</strain>
    </source>
</reference>
<dbReference type="RefSeq" id="WP_099155741.1">
    <property type="nucleotide sequence ID" value="NZ_PDUD01000072.1"/>
</dbReference>
<comment type="caution">
    <text evidence="3">The sequence shown here is derived from an EMBL/GenBank/DDBJ whole genome shotgun (WGS) entry which is preliminary data.</text>
</comment>
<feature type="domain" description="Sulfatase-modifying factor enzyme-like" evidence="2">
    <location>
        <begin position="228"/>
        <end position="386"/>
    </location>
</feature>
<dbReference type="Gene3D" id="3.90.1580.10">
    <property type="entry name" value="paralog of FGE (formylglycine-generating enzyme)"/>
    <property type="match status" value="1"/>
</dbReference>
<keyword evidence="1" id="KW-0732">Signal</keyword>
<keyword evidence="4" id="KW-1185">Reference proteome</keyword>
<feature type="signal peptide" evidence="1">
    <location>
        <begin position="1"/>
        <end position="21"/>
    </location>
</feature>
<protein>
    <recommendedName>
        <fullName evidence="2">Sulfatase-modifying factor enzyme-like domain-containing protein</fullName>
    </recommendedName>
</protein>
<dbReference type="InterPro" id="IPR042095">
    <property type="entry name" value="SUMF_sf"/>
</dbReference>
<dbReference type="PANTHER" id="PTHR23150">
    <property type="entry name" value="SULFATASE MODIFYING FACTOR 1, 2"/>
    <property type="match status" value="1"/>
</dbReference>
<gene>
    <name evidence="3" type="ORF">CRP01_40095</name>
</gene>
<dbReference type="GO" id="GO:0120147">
    <property type="term" value="F:formylglycine-generating oxidase activity"/>
    <property type="evidence" value="ECO:0007669"/>
    <property type="project" value="TreeGrafter"/>
</dbReference>
<accession>A0A2D0MXD3</accession>
<name>A0A2D0MXD3_FLAN2</name>
<dbReference type="InterPro" id="IPR051043">
    <property type="entry name" value="Sulfatase_Mod_Factor_Kinase"/>
</dbReference>
<feature type="chain" id="PRO_5013197793" description="Sulfatase-modifying factor enzyme-like domain-containing protein" evidence="1">
    <location>
        <begin position="22"/>
        <end position="475"/>
    </location>
</feature>
<evidence type="ECO:0000313" key="3">
    <source>
        <dbReference type="EMBL" id="PHN00840.1"/>
    </source>
</evidence>